<accession>A0A1W1ZW32</accession>
<feature type="coiled-coil region" evidence="1">
    <location>
        <begin position="77"/>
        <end position="104"/>
    </location>
</feature>
<protein>
    <submittedName>
        <fullName evidence="2">Uncharacterized protein</fullName>
    </submittedName>
</protein>
<dbReference type="AlphaFoldDB" id="A0A1W1ZW32"/>
<proteinExistence type="predicted"/>
<evidence type="ECO:0000313" key="2">
    <source>
        <dbReference type="EMBL" id="SMC52675.1"/>
    </source>
</evidence>
<name>A0A1W1ZW32_9MICO</name>
<dbReference type="RefSeq" id="WP_084450368.1">
    <property type="nucleotide sequence ID" value="NZ_FWXN01000004.1"/>
</dbReference>
<sequence>MSHPLLGDPGSLSALASSLRSRAVQLHADAEALRAALADAAPGWRGPSALERRRRAERLAEATASTADAMDVCGRTLHSTATELAEAIARLRALEEEARAAGLDVRDGTVERSWGITGVADAHSVDEAERVRESLQERVHHVVTTLGRHRTLLTAECARASELLRTTSAALRA</sequence>
<dbReference type="EMBL" id="FWXN01000004">
    <property type="protein sequence ID" value="SMC52675.1"/>
    <property type="molecule type" value="Genomic_DNA"/>
</dbReference>
<gene>
    <name evidence="2" type="ORF">SAMN06296429_104273</name>
</gene>
<dbReference type="SUPFAM" id="SSF140453">
    <property type="entry name" value="EsxAB dimer-like"/>
    <property type="match status" value="1"/>
</dbReference>
<dbReference type="InterPro" id="IPR036689">
    <property type="entry name" value="ESAT-6-like_sf"/>
</dbReference>
<dbReference type="Proteomes" id="UP000192634">
    <property type="component" value="Unassembled WGS sequence"/>
</dbReference>
<organism evidence="2 3">
    <name type="scientific">Janibacter indicus</name>
    <dbReference type="NCBI Taxonomy" id="857417"/>
    <lineage>
        <taxon>Bacteria</taxon>
        <taxon>Bacillati</taxon>
        <taxon>Actinomycetota</taxon>
        <taxon>Actinomycetes</taxon>
        <taxon>Micrococcales</taxon>
        <taxon>Intrasporangiaceae</taxon>
        <taxon>Janibacter</taxon>
    </lineage>
</organism>
<dbReference type="Gene3D" id="1.10.287.1060">
    <property type="entry name" value="ESAT-6-like"/>
    <property type="match status" value="1"/>
</dbReference>
<dbReference type="OrthoDB" id="4868946at2"/>
<keyword evidence="1" id="KW-0175">Coiled coil</keyword>
<reference evidence="2 3" key="1">
    <citation type="submission" date="2017-04" db="EMBL/GenBank/DDBJ databases">
        <authorList>
            <person name="Afonso C.L."/>
            <person name="Miller P.J."/>
            <person name="Scott M.A."/>
            <person name="Spackman E."/>
            <person name="Goraichik I."/>
            <person name="Dimitrov K.M."/>
            <person name="Suarez D.L."/>
            <person name="Swayne D.E."/>
        </authorList>
    </citation>
    <scope>NUCLEOTIDE SEQUENCE [LARGE SCALE GENOMIC DNA]</scope>
    <source>
        <strain evidence="2 3">CGMCC 1.12511</strain>
    </source>
</reference>
<evidence type="ECO:0000256" key="1">
    <source>
        <dbReference type="SAM" id="Coils"/>
    </source>
</evidence>
<evidence type="ECO:0000313" key="3">
    <source>
        <dbReference type="Proteomes" id="UP000192634"/>
    </source>
</evidence>